<dbReference type="RefSeq" id="WP_190887831.1">
    <property type="nucleotide sequence ID" value="NZ_JACWZY010000011.1"/>
</dbReference>
<keyword evidence="2" id="KW-1185">Reference proteome</keyword>
<dbReference type="EMBL" id="JACWZY010000011">
    <property type="protein sequence ID" value="MBD2701982.1"/>
    <property type="molecule type" value="Genomic_DNA"/>
</dbReference>
<organism evidence="1 2">
    <name type="scientific">Spirosoma profusum</name>
    <dbReference type="NCBI Taxonomy" id="2771354"/>
    <lineage>
        <taxon>Bacteria</taxon>
        <taxon>Pseudomonadati</taxon>
        <taxon>Bacteroidota</taxon>
        <taxon>Cytophagia</taxon>
        <taxon>Cytophagales</taxon>
        <taxon>Cytophagaceae</taxon>
        <taxon>Spirosoma</taxon>
    </lineage>
</organism>
<reference evidence="1" key="1">
    <citation type="submission" date="2020-09" db="EMBL/GenBank/DDBJ databases">
        <authorList>
            <person name="Kim M.K."/>
        </authorList>
    </citation>
    <scope>NUCLEOTIDE SEQUENCE</scope>
    <source>
        <strain evidence="1">BT702</strain>
    </source>
</reference>
<protein>
    <submittedName>
        <fullName evidence="1">Uncharacterized protein</fullName>
    </submittedName>
</protein>
<evidence type="ECO:0000313" key="1">
    <source>
        <dbReference type="EMBL" id="MBD2701982.1"/>
    </source>
</evidence>
<sequence length="76" mass="8301">MVGVFVANQVNYLLLFRSISSKATIFVSIISGKQTIINPTKANVNSQYADMAASNVLVVLELAYLRQPDLAGVYSY</sequence>
<name>A0A927AU18_9BACT</name>
<evidence type="ECO:0000313" key="2">
    <source>
        <dbReference type="Proteomes" id="UP000598820"/>
    </source>
</evidence>
<proteinExistence type="predicted"/>
<comment type="caution">
    <text evidence="1">The sequence shown here is derived from an EMBL/GenBank/DDBJ whole genome shotgun (WGS) entry which is preliminary data.</text>
</comment>
<dbReference type="AlphaFoldDB" id="A0A927AU18"/>
<dbReference type="Proteomes" id="UP000598820">
    <property type="component" value="Unassembled WGS sequence"/>
</dbReference>
<accession>A0A927AU18</accession>
<gene>
    <name evidence="1" type="ORF">IC229_15135</name>
</gene>